<keyword evidence="6 9" id="KW-0472">Membrane</keyword>
<keyword evidence="11" id="KW-1185">Reference proteome</keyword>
<dbReference type="InterPro" id="IPR049829">
    <property type="entry name" value="MptA/B-like"/>
</dbReference>
<evidence type="ECO:0000256" key="9">
    <source>
        <dbReference type="SAM" id="Phobius"/>
    </source>
</evidence>
<evidence type="ECO:0000256" key="4">
    <source>
        <dbReference type="ARBA" id="ARBA00022692"/>
    </source>
</evidence>
<sequence length="536" mass="55818">MTRPGRVREEPSGAGRLRDGPLGQEPDAAERRQIALIRRFGTVGVLLLAVGSLGAGASPVINPVLGIPVLNLLPRIPTVALACSFTGMGIVVLAWLGLGRFAHPGRAHPVPLAQLYRTMATWSLPLAVGPPLFSQDVYSYLAQCKVVALGLDPYRLGPALALGVGDPLVRSIPNIWRATPSPYGPLFLSVCRAVPGIVGDHVVVGVLLQRVLELAGIALILWALPKLARRFGAPPATALWLGGLNPLVLWHLVAGVHNDALMIGLMLAGLSIGVRRLPRVPPGGAVPPFRPAEAVDLALGAVVITLGALVKIAALPALGFLGVIVARRLGGRVRHLALAGAALAAVSGGVITAISLGSGLGFGWLHTLGVGSTVRSWQAPMTAIGALAAGLGNLLDLGNHTNTTITVARALGAVGSLLVGARILWASFRWRLRPMAGLGVFLAVVVLLGAAVQDWYYLWALIPLATERIGPRLRTAAVLASVVLALMAMPTGTTFNGRVFVLPNAYVAAALAVAAIVFAVRRPIPVLPFWLVRTPD</sequence>
<feature type="compositionally biased region" description="Basic and acidic residues" evidence="8">
    <location>
        <begin position="1"/>
        <end position="19"/>
    </location>
</feature>
<evidence type="ECO:0000313" key="11">
    <source>
        <dbReference type="Proteomes" id="UP000298860"/>
    </source>
</evidence>
<accession>A0A4D4JAC5</accession>
<dbReference type="NCBIfam" id="NF038066">
    <property type="entry name" value="MptB"/>
    <property type="match status" value="1"/>
</dbReference>
<feature type="transmembrane region" description="Helical" evidence="9">
    <location>
        <begin position="336"/>
        <end position="365"/>
    </location>
</feature>
<evidence type="ECO:0000256" key="2">
    <source>
        <dbReference type="ARBA" id="ARBA00022676"/>
    </source>
</evidence>
<dbReference type="AlphaFoldDB" id="A0A4D4JAC5"/>
<proteinExistence type="inferred from homology"/>
<dbReference type="RefSeq" id="WP_192909751.1">
    <property type="nucleotide sequence ID" value="NZ_BJFL01000049.1"/>
</dbReference>
<evidence type="ECO:0000256" key="6">
    <source>
        <dbReference type="ARBA" id="ARBA00023136"/>
    </source>
</evidence>
<feature type="region of interest" description="Disordered" evidence="8">
    <location>
        <begin position="1"/>
        <end position="25"/>
    </location>
</feature>
<dbReference type="EMBL" id="BJFL01000049">
    <property type="protein sequence ID" value="GDY33621.1"/>
    <property type="molecule type" value="Genomic_DNA"/>
</dbReference>
<dbReference type="GO" id="GO:0016020">
    <property type="term" value="C:membrane"/>
    <property type="evidence" value="ECO:0007669"/>
    <property type="project" value="UniProtKB-SubCell"/>
</dbReference>
<keyword evidence="2" id="KW-0328">Glycosyltransferase</keyword>
<keyword evidence="5 9" id="KW-1133">Transmembrane helix</keyword>
<keyword evidence="3" id="KW-0808">Transferase</keyword>
<reference evidence="11" key="1">
    <citation type="submission" date="2019-04" db="EMBL/GenBank/DDBJ databases">
        <title>Draft genome sequence of Pseudonocardiaceae bacterium SL3-2-4.</title>
        <authorList>
            <person name="Ningsih F."/>
            <person name="Yokota A."/>
            <person name="Sakai Y."/>
            <person name="Nanatani K."/>
            <person name="Yabe S."/>
            <person name="Oetari A."/>
            <person name="Sjamsuridzal W."/>
        </authorList>
    </citation>
    <scope>NUCLEOTIDE SEQUENCE [LARGE SCALE GENOMIC DNA]</scope>
    <source>
        <strain evidence="11">SL3-2-4</strain>
    </source>
</reference>
<feature type="transmembrane region" description="Helical" evidence="9">
    <location>
        <begin position="40"/>
        <end position="61"/>
    </location>
</feature>
<evidence type="ECO:0000256" key="5">
    <source>
        <dbReference type="ARBA" id="ARBA00022989"/>
    </source>
</evidence>
<protein>
    <submittedName>
        <fullName evidence="10">Membrane protein</fullName>
    </submittedName>
</protein>
<evidence type="ECO:0000256" key="7">
    <source>
        <dbReference type="ARBA" id="ARBA00043987"/>
    </source>
</evidence>
<keyword evidence="4 9" id="KW-0812">Transmembrane</keyword>
<feature type="transmembrane region" description="Helical" evidence="9">
    <location>
        <begin position="297"/>
        <end position="324"/>
    </location>
</feature>
<comment type="caution">
    <text evidence="10">The sequence shown here is derived from an EMBL/GenBank/DDBJ whole genome shotgun (WGS) entry which is preliminary data.</text>
</comment>
<feature type="transmembrane region" description="Helical" evidence="9">
    <location>
        <begin position="407"/>
        <end position="428"/>
    </location>
</feature>
<evidence type="ECO:0000313" key="10">
    <source>
        <dbReference type="EMBL" id="GDY33621.1"/>
    </source>
</evidence>
<feature type="transmembrane region" description="Helical" evidence="9">
    <location>
        <begin position="473"/>
        <end position="493"/>
    </location>
</feature>
<dbReference type="Pfam" id="PF26314">
    <property type="entry name" value="MptA_B_family"/>
    <property type="match status" value="1"/>
</dbReference>
<evidence type="ECO:0000256" key="3">
    <source>
        <dbReference type="ARBA" id="ARBA00022679"/>
    </source>
</evidence>
<organism evidence="10 11">
    <name type="scientific">Gandjariella thermophila</name>
    <dbReference type="NCBI Taxonomy" id="1931992"/>
    <lineage>
        <taxon>Bacteria</taxon>
        <taxon>Bacillati</taxon>
        <taxon>Actinomycetota</taxon>
        <taxon>Actinomycetes</taxon>
        <taxon>Pseudonocardiales</taxon>
        <taxon>Pseudonocardiaceae</taxon>
        <taxon>Gandjariella</taxon>
    </lineage>
</organism>
<comment type="similarity">
    <text evidence="7">Belongs to the MptA/B family.</text>
</comment>
<comment type="subcellular location">
    <subcellularLocation>
        <location evidence="1">Membrane</location>
        <topology evidence="1">Multi-pass membrane protein</topology>
    </subcellularLocation>
</comment>
<evidence type="ECO:0000256" key="8">
    <source>
        <dbReference type="SAM" id="MobiDB-lite"/>
    </source>
</evidence>
<feature type="transmembrane region" description="Helical" evidence="9">
    <location>
        <begin position="236"/>
        <end position="253"/>
    </location>
</feature>
<feature type="transmembrane region" description="Helical" evidence="9">
    <location>
        <begin position="76"/>
        <end position="98"/>
    </location>
</feature>
<gene>
    <name evidence="10" type="ORF">GTS_52540</name>
</gene>
<dbReference type="Proteomes" id="UP000298860">
    <property type="component" value="Unassembled WGS sequence"/>
</dbReference>
<feature type="transmembrane region" description="Helical" evidence="9">
    <location>
        <begin position="499"/>
        <end position="520"/>
    </location>
</feature>
<evidence type="ECO:0000256" key="1">
    <source>
        <dbReference type="ARBA" id="ARBA00004141"/>
    </source>
</evidence>
<dbReference type="GO" id="GO:0016757">
    <property type="term" value="F:glycosyltransferase activity"/>
    <property type="evidence" value="ECO:0007669"/>
    <property type="project" value="UniProtKB-KW"/>
</dbReference>
<name>A0A4D4JAC5_9PSEU</name>
<feature type="transmembrane region" description="Helical" evidence="9">
    <location>
        <begin position="440"/>
        <end position="461"/>
    </location>
</feature>